<gene>
    <name evidence="8" type="primary">arsC</name>
    <name evidence="8" type="ORF">CEY11_02275</name>
</gene>
<dbReference type="GO" id="GO:0046685">
    <property type="term" value="P:response to arsenic-containing substance"/>
    <property type="evidence" value="ECO:0007669"/>
    <property type="project" value="UniProtKB-KW"/>
</dbReference>
<dbReference type="InterPro" id="IPR016181">
    <property type="entry name" value="Acyl_CoA_acyltransferase"/>
</dbReference>
<name>A0A225MWZ1_9BURK</name>
<dbReference type="InterPro" id="IPR006659">
    <property type="entry name" value="Arsenate_reductase"/>
</dbReference>
<keyword evidence="9" id="KW-1185">Reference proteome</keyword>
<dbReference type="NCBIfam" id="NF040501">
    <property type="entry name" value="resist_ArsN2"/>
    <property type="match status" value="1"/>
</dbReference>
<dbReference type="PANTHER" id="PTHR30041">
    <property type="entry name" value="ARSENATE REDUCTASE"/>
    <property type="match status" value="1"/>
</dbReference>
<dbReference type="Proteomes" id="UP000214603">
    <property type="component" value="Unassembled WGS sequence"/>
</dbReference>
<feature type="domain" description="N-acetyltransferase" evidence="7">
    <location>
        <begin position="118"/>
        <end position="274"/>
    </location>
</feature>
<evidence type="ECO:0000256" key="1">
    <source>
        <dbReference type="ARBA" id="ARBA00007198"/>
    </source>
</evidence>
<dbReference type="CDD" id="cd03034">
    <property type="entry name" value="ArsC_ArsC"/>
    <property type="match status" value="1"/>
</dbReference>
<dbReference type="InterPro" id="IPR036249">
    <property type="entry name" value="Thioredoxin-like_sf"/>
</dbReference>
<dbReference type="Gene3D" id="3.40.630.30">
    <property type="match status" value="1"/>
</dbReference>
<dbReference type="GO" id="GO:0008794">
    <property type="term" value="F:arsenate reductase (glutaredoxin) activity"/>
    <property type="evidence" value="ECO:0007669"/>
    <property type="project" value="UniProtKB-EC"/>
</dbReference>
<comment type="caution">
    <text evidence="8">The sequence shown here is derived from an EMBL/GenBank/DDBJ whole genome shotgun (WGS) entry which is preliminary data.</text>
</comment>
<dbReference type="Pfam" id="PF13508">
    <property type="entry name" value="Acetyltransf_7"/>
    <property type="match status" value="1"/>
</dbReference>
<keyword evidence="2" id="KW-0059">Arsenical resistance</keyword>
<evidence type="ECO:0000313" key="8">
    <source>
        <dbReference type="EMBL" id="OWT65592.1"/>
    </source>
</evidence>
<dbReference type="InterPro" id="IPR006660">
    <property type="entry name" value="Arsenate_reductase-like"/>
</dbReference>
<evidence type="ECO:0000256" key="2">
    <source>
        <dbReference type="ARBA" id="ARBA00022849"/>
    </source>
</evidence>
<dbReference type="OrthoDB" id="9790554at2"/>
<dbReference type="AlphaFoldDB" id="A0A225MWZ1"/>
<dbReference type="SUPFAM" id="SSF55729">
    <property type="entry name" value="Acyl-CoA N-acyltransferases (Nat)"/>
    <property type="match status" value="1"/>
</dbReference>
<comment type="similarity">
    <text evidence="1 6">Belongs to the ArsC family.</text>
</comment>
<dbReference type="EMBL" id="NJIH01000002">
    <property type="protein sequence ID" value="OWT65592.1"/>
    <property type="molecule type" value="Genomic_DNA"/>
</dbReference>
<reference evidence="9" key="1">
    <citation type="submission" date="2017-06" db="EMBL/GenBank/DDBJ databases">
        <title>Herbaspirillum phytohormonus sp. nov., isolated from the root nodule of Robinia pseudoacacia in lead-zinc mine.</title>
        <authorList>
            <person name="Fan M."/>
            <person name="Lin Y."/>
        </authorList>
    </citation>
    <scope>NUCLEOTIDE SEQUENCE [LARGE SCALE GENOMIC DNA]</scope>
    <source>
        <strain evidence="9">SC-089</strain>
    </source>
</reference>
<evidence type="ECO:0000256" key="3">
    <source>
        <dbReference type="ARBA" id="ARBA00023002"/>
    </source>
</evidence>
<dbReference type="GO" id="GO:0016747">
    <property type="term" value="F:acyltransferase activity, transferring groups other than amino-acyl groups"/>
    <property type="evidence" value="ECO:0007669"/>
    <property type="project" value="InterPro"/>
</dbReference>
<dbReference type="Pfam" id="PF03960">
    <property type="entry name" value="ArsC"/>
    <property type="match status" value="1"/>
</dbReference>
<dbReference type="SUPFAM" id="SSF52833">
    <property type="entry name" value="Thioredoxin-like"/>
    <property type="match status" value="1"/>
</dbReference>
<evidence type="ECO:0000256" key="5">
    <source>
        <dbReference type="ARBA" id="ARBA00039879"/>
    </source>
</evidence>
<evidence type="ECO:0000256" key="4">
    <source>
        <dbReference type="ARBA" id="ARBA00038969"/>
    </source>
</evidence>
<dbReference type="PANTHER" id="PTHR30041:SF5">
    <property type="entry name" value="ARSENATE REDUCTASE-RELATED"/>
    <property type="match status" value="1"/>
</dbReference>
<dbReference type="Gene3D" id="3.40.30.10">
    <property type="entry name" value="Glutaredoxin"/>
    <property type="match status" value="1"/>
</dbReference>
<dbReference type="PROSITE" id="PS51186">
    <property type="entry name" value="GNAT"/>
    <property type="match status" value="1"/>
</dbReference>
<evidence type="ECO:0000313" key="9">
    <source>
        <dbReference type="Proteomes" id="UP000214603"/>
    </source>
</evidence>
<dbReference type="NCBIfam" id="TIGR00014">
    <property type="entry name" value="arsC"/>
    <property type="match status" value="1"/>
</dbReference>
<dbReference type="EC" id="1.20.4.1" evidence="4"/>
<dbReference type="PROSITE" id="PS51353">
    <property type="entry name" value="ARSC"/>
    <property type="match status" value="1"/>
</dbReference>
<proteinExistence type="inferred from homology"/>
<evidence type="ECO:0000256" key="6">
    <source>
        <dbReference type="PROSITE-ProRule" id="PRU01282"/>
    </source>
</evidence>
<sequence>MSTRIYHNPDCGTSRNVLALLRAAGSEPDIIEYLVTPPSRQTLESLIADAGLTVRGALRIKGTPYKELGLGDMALTDAQLIEHMLRHPILINRPFVVTERGTRLCRPSDLALDLMAPDLAVSLDKEDGAPFLRDEQATGDNPDFVAALLDAGLPTDDLAEAGRAFFAYRTLSGRVIGYGGFERYGQDILLRSVVVPSADRNKGMGRNLLALLQRRAYDQGARQAWLLTETAVPFFKRAGFKTVAKESAPQTVLATRQARSLCPVSATLMTRAIAF</sequence>
<accession>A0A225MWZ1</accession>
<protein>
    <recommendedName>
        <fullName evidence="5">Arsenate reductase</fullName>
        <ecNumber evidence="4">1.20.4.1</ecNumber>
    </recommendedName>
</protein>
<organism evidence="8 9">
    <name type="scientific">Candidimonas nitroreducens</name>
    <dbReference type="NCBI Taxonomy" id="683354"/>
    <lineage>
        <taxon>Bacteria</taxon>
        <taxon>Pseudomonadati</taxon>
        <taxon>Pseudomonadota</taxon>
        <taxon>Betaproteobacteria</taxon>
        <taxon>Burkholderiales</taxon>
        <taxon>Alcaligenaceae</taxon>
        <taxon>Candidimonas</taxon>
    </lineage>
</organism>
<keyword evidence="3" id="KW-0560">Oxidoreductase</keyword>
<dbReference type="InterPro" id="IPR000182">
    <property type="entry name" value="GNAT_dom"/>
</dbReference>
<evidence type="ECO:0000259" key="7">
    <source>
        <dbReference type="PROSITE" id="PS51186"/>
    </source>
</evidence>